<name>A0A7J9SGQ6_9EURY</name>
<protein>
    <submittedName>
        <fullName evidence="2">Uncharacterized protein</fullName>
    </submittedName>
</protein>
<organism evidence="2 3">
    <name type="scientific">Halobellus ruber</name>
    <dbReference type="NCBI Taxonomy" id="2761102"/>
    <lineage>
        <taxon>Archaea</taxon>
        <taxon>Methanobacteriati</taxon>
        <taxon>Methanobacteriota</taxon>
        <taxon>Stenosarchaea group</taxon>
        <taxon>Halobacteria</taxon>
        <taxon>Halobacteriales</taxon>
        <taxon>Haloferacaceae</taxon>
        <taxon>Halobellus</taxon>
    </lineage>
</organism>
<keyword evidence="1" id="KW-1133">Transmembrane helix</keyword>
<comment type="caution">
    <text evidence="2">The sequence shown here is derived from an EMBL/GenBank/DDBJ whole genome shotgun (WGS) entry which is preliminary data.</text>
</comment>
<accession>A0A7J9SGQ6</accession>
<proteinExistence type="predicted"/>
<dbReference type="RefSeq" id="WP_185192466.1">
    <property type="nucleotide sequence ID" value="NZ_JACKXD010000002.1"/>
</dbReference>
<feature type="transmembrane region" description="Helical" evidence="1">
    <location>
        <begin position="12"/>
        <end position="29"/>
    </location>
</feature>
<feature type="transmembrane region" description="Helical" evidence="1">
    <location>
        <begin position="36"/>
        <end position="54"/>
    </location>
</feature>
<keyword evidence="3" id="KW-1185">Reference proteome</keyword>
<keyword evidence="1" id="KW-0472">Membrane</keyword>
<keyword evidence="1" id="KW-0812">Transmembrane</keyword>
<dbReference type="Proteomes" id="UP000546257">
    <property type="component" value="Unassembled WGS sequence"/>
</dbReference>
<evidence type="ECO:0000313" key="3">
    <source>
        <dbReference type="Proteomes" id="UP000546257"/>
    </source>
</evidence>
<evidence type="ECO:0000256" key="1">
    <source>
        <dbReference type="SAM" id="Phobius"/>
    </source>
</evidence>
<sequence>MSGLHSEDKFPIAAAVATVVVANVVGYLLQVTIYTTILATPFAIAAFMIVRYALYGSPLPDVLSDGV</sequence>
<reference evidence="2 3" key="1">
    <citation type="submission" date="2020-08" db="EMBL/GenBank/DDBJ databases">
        <authorList>
            <person name="Seo M.-J."/>
        </authorList>
    </citation>
    <scope>NUCLEOTIDE SEQUENCE [LARGE SCALE GENOMIC DNA]</scope>
    <source>
        <strain evidence="2 3">MBLA0160</strain>
    </source>
</reference>
<dbReference type="AlphaFoldDB" id="A0A7J9SGQ6"/>
<evidence type="ECO:0000313" key="2">
    <source>
        <dbReference type="EMBL" id="MBB6646110.1"/>
    </source>
</evidence>
<dbReference type="EMBL" id="JACKXD010000002">
    <property type="protein sequence ID" value="MBB6646110.1"/>
    <property type="molecule type" value="Genomic_DNA"/>
</dbReference>
<gene>
    <name evidence="2" type="ORF">H5V44_07385</name>
</gene>